<evidence type="ECO:0000313" key="3">
    <source>
        <dbReference type="Proteomes" id="UP000257109"/>
    </source>
</evidence>
<feature type="region of interest" description="Disordered" evidence="1">
    <location>
        <begin position="318"/>
        <end position="349"/>
    </location>
</feature>
<feature type="compositionally biased region" description="Low complexity" evidence="1">
    <location>
        <begin position="1116"/>
        <end position="1135"/>
    </location>
</feature>
<gene>
    <name evidence="2" type="ORF">CR513_53609</name>
</gene>
<protein>
    <submittedName>
        <fullName evidence="2">Uncharacterized protein</fullName>
    </submittedName>
</protein>
<feature type="compositionally biased region" description="Polar residues" evidence="1">
    <location>
        <begin position="688"/>
        <end position="698"/>
    </location>
</feature>
<feature type="compositionally biased region" description="Basic and acidic residues" evidence="1">
    <location>
        <begin position="661"/>
        <end position="675"/>
    </location>
</feature>
<organism evidence="2 3">
    <name type="scientific">Mucuna pruriens</name>
    <name type="common">Velvet bean</name>
    <name type="synonym">Dolichos pruriens</name>
    <dbReference type="NCBI Taxonomy" id="157652"/>
    <lineage>
        <taxon>Eukaryota</taxon>
        <taxon>Viridiplantae</taxon>
        <taxon>Streptophyta</taxon>
        <taxon>Embryophyta</taxon>
        <taxon>Tracheophyta</taxon>
        <taxon>Spermatophyta</taxon>
        <taxon>Magnoliopsida</taxon>
        <taxon>eudicotyledons</taxon>
        <taxon>Gunneridae</taxon>
        <taxon>Pentapetalae</taxon>
        <taxon>rosids</taxon>
        <taxon>fabids</taxon>
        <taxon>Fabales</taxon>
        <taxon>Fabaceae</taxon>
        <taxon>Papilionoideae</taxon>
        <taxon>50 kb inversion clade</taxon>
        <taxon>NPAAA clade</taxon>
        <taxon>indigoferoid/millettioid clade</taxon>
        <taxon>Phaseoleae</taxon>
        <taxon>Mucuna</taxon>
    </lineage>
</organism>
<evidence type="ECO:0000313" key="2">
    <source>
        <dbReference type="EMBL" id="RDX67502.1"/>
    </source>
</evidence>
<feature type="compositionally biased region" description="Basic and acidic residues" evidence="1">
    <location>
        <begin position="373"/>
        <end position="384"/>
    </location>
</feature>
<feature type="compositionally biased region" description="Basic and acidic residues" evidence="1">
    <location>
        <begin position="252"/>
        <end position="266"/>
    </location>
</feature>
<feature type="compositionally biased region" description="Basic residues" evidence="1">
    <location>
        <begin position="852"/>
        <end position="862"/>
    </location>
</feature>
<proteinExistence type="predicted"/>
<feature type="compositionally biased region" description="Polar residues" evidence="1">
    <location>
        <begin position="1167"/>
        <end position="1182"/>
    </location>
</feature>
<name>A0A371EN75_MUCPR</name>
<feature type="compositionally biased region" description="Basic and acidic residues" evidence="1">
    <location>
        <begin position="456"/>
        <end position="478"/>
    </location>
</feature>
<feature type="compositionally biased region" description="Polar residues" evidence="1">
    <location>
        <begin position="810"/>
        <end position="821"/>
    </location>
</feature>
<feature type="compositionally biased region" description="Basic and acidic residues" evidence="1">
    <location>
        <begin position="436"/>
        <end position="449"/>
    </location>
</feature>
<dbReference type="Proteomes" id="UP000257109">
    <property type="component" value="Unassembled WGS sequence"/>
</dbReference>
<feature type="region of interest" description="Disordered" evidence="1">
    <location>
        <begin position="225"/>
        <end position="286"/>
    </location>
</feature>
<feature type="region of interest" description="Disordered" evidence="1">
    <location>
        <begin position="1018"/>
        <end position="1052"/>
    </location>
</feature>
<accession>A0A371EN75</accession>
<feature type="non-terminal residue" evidence="2">
    <location>
        <position position="1"/>
    </location>
</feature>
<feature type="compositionally biased region" description="Basic and acidic residues" evidence="1">
    <location>
        <begin position="330"/>
        <end position="344"/>
    </location>
</feature>
<dbReference type="AlphaFoldDB" id="A0A371EN75"/>
<sequence>MATPNSNVLFIDTNLDTHFALLVSDLDTVSHLKQRIQLEHSLCFPKIGHIQIHGIKVKRKGYFYHLSDSMPVKSAFSGFNKNWFLSVDASVLGESAQNEQLFSHGSPNRVACLGIASNALIGIGDNAISFPSKRVSGFDNFKLPQLENRLVENEAIPVASPCVSEHTGKGGLKNLDTGVTPSSVNNTGIPLPGSVPETEDRCFVNRKLLPSLNIECEVDGSGKDIKDDRDVCEENPLMSVPSAKKKRKSKRKKEDTVWGDSSKDDFASVDNPLSFPSKRASGVNNELPGSPIECEVDGTNKGIKDACIVREEGNCKSVSNVKKKQKSRRKKEDTLRDDTSKENDASVIGSVIIQQDIEVVANPSENAGKEVIKETEVLKEHQHTDCNNNNTNNDIDTAASMKEASESGPATNKKNRKRKRPLTVDSKQMFKVETASQKDEVQKLDEAHKERKKSKDRFELMNEKSRDDVEHKHNKVTEDTGPPAKKKKKGKEKSGEKSLSKAKLINDFNVDNASHHVLEDQQKITNSNADQSADTDPLRTSVQGRRRKGKISSSNPHETPVVTSSRKDEEADHSSIQRGGVQEEISEEGLFSKDIRMSKASIDNMETVTDACREGIQSTEIRTGNYKNHSDIEVKAHTSDVDEPMELTEDNGNAVLDQCHKNEAGKIEGAEEGKEVSPQNDPELMLLENSTSSNQDNADANIRELNVTSKVLEANGMTEPVKSEKEKRGTRKAKNSDERPTNCDPMSGNADTEENPLNQTEGEKIQQEEIQGTSDKEDDFSADNAGSLEQIKTKSNVEHTYKRYRKKSNNKQISTSKSVSNMLAEDQVLDSKKPSPSPDSGTHAKPSVAATKKSKSTSRKSTNKSSKTNLELVKDSVGLEPSESQFNSGSKDAARHSTHSPGEIDESDNLQAPSKTLKVNADRQFSSWKQHDEANLSDDMLVDKMNETDRTDIETMAGKNMHGLEATIGHTHAEDLSSSGKLLSKEELDVRMHPGKNLHRTRQDLKLSGRSDRAASLIGENRKAHVNASGKTMDLEKQREHFPVSNSKLEGSIKMVQNKARKASGNSVHGVVSKIQQKRSLLAGAIFKDDSSSTSEDGDGVGNSDASTRTPSDTPLLSDFSDGDSSSGLDSQVDGSYGGKNLENGGRSSLKANWSGTKGMSIDHVLRSSSTFKKARTTASQLEETESQPEFVPDSLAE</sequence>
<feature type="compositionally biased region" description="Polar residues" evidence="1">
    <location>
        <begin position="523"/>
        <end position="543"/>
    </location>
</feature>
<dbReference type="EMBL" id="QJKJ01012962">
    <property type="protein sequence ID" value="RDX67502.1"/>
    <property type="molecule type" value="Genomic_DNA"/>
</dbReference>
<evidence type="ECO:0000256" key="1">
    <source>
        <dbReference type="SAM" id="MobiDB-lite"/>
    </source>
</evidence>
<feature type="compositionally biased region" description="Basic and acidic residues" evidence="1">
    <location>
        <begin position="565"/>
        <end position="575"/>
    </location>
</feature>
<feature type="region of interest" description="Disordered" evidence="1">
    <location>
        <begin position="661"/>
        <end position="942"/>
    </location>
</feature>
<feature type="compositionally biased region" description="Basic and acidic residues" evidence="1">
    <location>
        <begin position="1033"/>
        <end position="1042"/>
    </location>
</feature>
<feature type="compositionally biased region" description="Polar residues" evidence="1">
    <location>
        <begin position="551"/>
        <end position="564"/>
    </location>
</feature>
<feature type="compositionally biased region" description="Basic and acidic residues" evidence="1">
    <location>
        <begin position="513"/>
        <end position="522"/>
    </location>
</feature>
<feature type="region of interest" description="Disordered" evidence="1">
    <location>
        <begin position="1086"/>
        <end position="1198"/>
    </location>
</feature>
<feature type="compositionally biased region" description="Polar residues" evidence="1">
    <location>
        <begin position="1146"/>
        <end position="1158"/>
    </location>
</feature>
<reference evidence="2" key="1">
    <citation type="submission" date="2018-05" db="EMBL/GenBank/DDBJ databases">
        <title>Draft genome of Mucuna pruriens seed.</title>
        <authorList>
            <person name="Nnadi N.E."/>
            <person name="Vos R."/>
            <person name="Hasami M.H."/>
            <person name="Devisetty U.K."/>
            <person name="Aguiy J.C."/>
        </authorList>
    </citation>
    <scope>NUCLEOTIDE SEQUENCE [LARGE SCALE GENOMIC DNA]</scope>
    <source>
        <strain evidence="2">JCA_2017</strain>
    </source>
</reference>
<comment type="caution">
    <text evidence="2">The sequence shown here is derived from an EMBL/GenBank/DDBJ whole genome shotgun (WGS) entry which is preliminary data.</text>
</comment>
<dbReference type="OrthoDB" id="1093005at2759"/>
<feature type="compositionally biased region" description="Low complexity" evidence="1">
    <location>
        <begin position="385"/>
        <end position="397"/>
    </location>
</feature>
<keyword evidence="3" id="KW-1185">Reference proteome</keyword>
<feature type="region of interest" description="Disordered" evidence="1">
    <location>
        <begin position="373"/>
        <end position="592"/>
    </location>
</feature>
<feature type="compositionally biased region" description="Basic and acidic residues" evidence="1">
    <location>
        <begin position="791"/>
        <end position="801"/>
    </location>
</feature>
<feature type="compositionally biased region" description="Polar residues" evidence="1">
    <location>
        <begin position="1104"/>
        <end position="1115"/>
    </location>
</feature>